<name>A0A6L2LG76_TANCI</name>
<protein>
    <submittedName>
        <fullName evidence="1">Uncharacterized protein</fullName>
    </submittedName>
</protein>
<proteinExistence type="predicted"/>
<dbReference type="EMBL" id="BKCJ010004282">
    <property type="protein sequence ID" value="GEU60099.1"/>
    <property type="molecule type" value="Genomic_DNA"/>
</dbReference>
<organism evidence="1">
    <name type="scientific">Tanacetum cinerariifolium</name>
    <name type="common">Dalmatian daisy</name>
    <name type="synonym">Chrysanthemum cinerariifolium</name>
    <dbReference type="NCBI Taxonomy" id="118510"/>
    <lineage>
        <taxon>Eukaryota</taxon>
        <taxon>Viridiplantae</taxon>
        <taxon>Streptophyta</taxon>
        <taxon>Embryophyta</taxon>
        <taxon>Tracheophyta</taxon>
        <taxon>Spermatophyta</taxon>
        <taxon>Magnoliopsida</taxon>
        <taxon>eudicotyledons</taxon>
        <taxon>Gunneridae</taxon>
        <taxon>Pentapetalae</taxon>
        <taxon>asterids</taxon>
        <taxon>campanulids</taxon>
        <taxon>Asterales</taxon>
        <taxon>Asteraceae</taxon>
        <taxon>Asteroideae</taxon>
        <taxon>Anthemideae</taxon>
        <taxon>Anthemidinae</taxon>
        <taxon>Tanacetum</taxon>
    </lineage>
</organism>
<sequence length="280" mass="32336">MDGWKPRALKNKSFAEIQELFDKAMTRINNFVDFRTKLMKESSKKVEESNSKRAVYELEQESAKKPRVCDDQEAAELWKYLEIVPDDEGNVTINATPLSSKSLTIVDYKIHKKGEKLFSNHQGISQQAATRNRGKSIINSPSLTYDQKPTMVVEDDEMSKEKKIDKLMALISLSFKKIYKPTKNNLKTSLNTSRAIQDNTLRINRGTGYDTQRVVNVVGARENVGTQEKDLTYHKENMLLCKQEEARFQLNAEQPDWRDDTNDKPDDQELEAHYMYMAQI</sequence>
<dbReference type="AlphaFoldDB" id="A0A6L2LG76"/>
<evidence type="ECO:0000313" key="1">
    <source>
        <dbReference type="EMBL" id="GEU60099.1"/>
    </source>
</evidence>
<comment type="caution">
    <text evidence="1">The sequence shown here is derived from an EMBL/GenBank/DDBJ whole genome shotgun (WGS) entry which is preliminary data.</text>
</comment>
<accession>A0A6L2LG76</accession>
<reference evidence="1" key="1">
    <citation type="journal article" date="2019" name="Sci. Rep.">
        <title>Draft genome of Tanacetum cinerariifolium, the natural source of mosquito coil.</title>
        <authorList>
            <person name="Yamashiro T."/>
            <person name="Shiraishi A."/>
            <person name="Satake H."/>
            <person name="Nakayama K."/>
        </authorList>
    </citation>
    <scope>NUCLEOTIDE SEQUENCE</scope>
</reference>
<gene>
    <name evidence="1" type="ORF">Tci_032077</name>
</gene>